<dbReference type="PANTHER" id="PTHR11208:SF103">
    <property type="entry name" value="K HOMOLOGY DOMAIN-CONTAINING PROTEIN"/>
    <property type="match status" value="1"/>
</dbReference>
<dbReference type="InterPro" id="IPR045071">
    <property type="entry name" value="BBP-like"/>
</dbReference>
<dbReference type="Pfam" id="PF22675">
    <property type="entry name" value="KH-I_KHDC4-BBP"/>
    <property type="match status" value="1"/>
</dbReference>
<keyword evidence="1 2" id="KW-0694">RNA-binding</keyword>
<dbReference type="InterPro" id="IPR055256">
    <property type="entry name" value="KH_1_KHDC4/BBP-like"/>
</dbReference>
<accession>A0A6A5GTY4</accession>
<evidence type="ECO:0000256" key="2">
    <source>
        <dbReference type="PROSITE-ProRule" id="PRU00117"/>
    </source>
</evidence>
<dbReference type="CTD" id="9803557"/>
<protein>
    <recommendedName>
        <fullName evidence="4">K Homology domain-containing protein</fullName>
    </recommendedName>
</protein>
<reference evidence="5 6" key="1">
    <citation type="submission" date="2019-12" db="EMBL/GenBank/DDBJ databases">
        <title>Chromosome-level assembly of the Caenorhabditis remanei genome.</title>
        <authorList>
            <person name="Teterina A.A."/>
            <person name="Willis J.H."/>
            <person name="Phillips P.C."/>
        </authorList>
    </citation>
    <scope>NUCLEOTIDE SEQUENCE [LARGE SCALE GENOMIC DNA]</scope>
    <source>
        <strain evidence="5 6">PX506</strain>
        <tissue evidence="5">Whole organism</tissue>
    </source>
</reference>
<dbReference type="EMBL" id="WUAV01000004">
    <property type="protein sequence ID" value="KAF1758930.1"/>
    <property type="molecule type" value="Genomic_DNA"/>
</dbReference>
<sequence>MAMMTSQYSGNQASGDHNNNNLSSSESGVELKSLLSLIDNVYEMSPPTSDNQVNTDSESCFQSRFKMSRIPPSGEFSIPGYVTMSETLLVPVKKYPKYNFVGRILGPRGMTVKQLEKETGCKIFVRGRASSLAANPVAKSKNRQSGPNNYNPLLNPNQCAKPSLSNISKCALTEEPLHVFIECYNTPSVAEQKMIEAVEILQDLLSPPVDGKDELKRQQLVDISLINGTYRATSASNDYVRQFNRSQWRHTVDPTSNPSNDLDLQSMDECDSGNSASSGNHHYHGGLGGNGDIGAVYGIPQQRRVWQKPRGPDTSSDEYAKSVSSREFVSEIVCKTKRSPVKNQSNDSLYQLPESVVSETMKVAKNLLASHKNLTFDRNAEKQRVQQKTPQYYSQTPAPFQYGTGDHAPQLPDFSVPPPPLMTPQPLIAPTSSYNQQYPQQMDTYQMCYYYPPQNYPSTSSSYPSTSNSYPSASNSYLY</sequence>
<dbReference type="PANTHER" id="PTHR11208">
    <property type="entry name" value="RNA-BINDING PROTEIN RELATED"/>
    <property type="match status" value="1"/>
</dbReference>
<dbReference type="RefSeq" id="XP_053585607.1">
    <property type="nucleotide sequence ID" value="XM_053730835.1"/>
</dbReference>
<evidence type="ECO:0000256" key="1">
    <source>
        <dbReference type="ARBA" id="ARBA00022884"/>
    </source>
</evidence>
<evidence type="ECO:0000259" key="4">
    <source>
        <dbReference type="SMART" id="SM00322"/>
    </source>
</evidence>
<dbReference type="SMART" id="SM00322">
    <property type="entry name" value="KH"/>
    <property type="match status" value="1"/>
</dbReference>
<dbReference type="GO" id="GO:0005634">
    <property type="term" value="C:nucleus"/>
    <property type="evidence" value="ECO:0007669"/>
    <property type="project" value="TreeGrafter"/>
</dbReference>
<organism evidence="5 6">
    <name type="scientific">Caenorhabditis remanei</name>
    <name type="common">Caenorhabditis vulgaris</name>
    <dbReference type="NCBI Taxonomy" id="31234"/>
    <lineage>
        <taxon>Eukaryota</taxon>
        <taxon>Metazoa</taxon>
        <taxon>Ecdysozoa</taxon>
        <taxon>Nematoda</taxon>
        <taxon>Chromadorea</taxon>
        <taxon>Rhabditida</taxon>
        <taxon>Rhabditina</taxon>
        <taxon>Rhabditomorpha</taxon>
        <taxon>Rhabditoidea</taxon>
        <taxon>Rhabditidae</taxon>
        <taxon>Peloderinae</taxon>
        <taxon>Caenorhabditis</taxon>
    </lineage>
</organism>
<dbReference type="AlphaFoldDB" id="A0A6A5GTY4"/>
<dbReference type="InterPro" id="IPR004087">
    <property type="entry name" value="KH_dom"/>
</dbReference>
<dbReference type="PROSITE" id="PS50084">
    <property type="entry name" value="KH_TYPE_1"/>
    <property type="match status" value="1"/>
</dbReference>
<dbReference type="GO" id="GO:0048024">
    <property type="term" value="P:regulation of mRNA splicing, via spliceosome"/>
    <property type="evidence" value="ECO:0007669"/>
    <property type="project" value="TreeGrafter"/>
</dbReference>
<feature type="region of interest" description="Disordered" evidence="3">
    <location>
        <begin position="458"/>
        <end position="479"/>
    </location>
</feature>
<evidence type="ECO:0000313" key="6">
    <source>
        <dbReference type="Proteomes" id="UP000483820"/>
    </source>
</evidence>
<proteinExistence type="predicted"/>
<comment type="caution">
    <text evidence="5">The sequence shown here is derived from an EMBL/GenBank/DDBJ whole genome shotgun (WGS) entry which is preliminary data.</text>
</comment>
<evidence type="ECO:0000256" key="3">
    <source>
        <dbReference type="SAM" id="MobiDB-lite"/>
    </source>
</evidence>
<dbReference type="SUPFAM" id="SSF54791">
    <property type="entry name" value="Eukaryotic type KH-domain (KH-domain type I)"/>
    <property type="match status" value="1"/>
</dbReference>
<dbReference type="InterPro" id="IPR036612">
    <property type="entry name" value="KH_dom_type_1_sf"/>
</dbReference>
<name>A0A6A5GTY4_CAERE</name>
<dbReference type="GeneID" id="9803557"/>
<dbReference type="GO" id="GO:0003729">
    <property type="term" value="F:mRNA binding"/>
    <property type="evidence" value="ECO:0007669"/>
    <property type="project" value="TreeGrafter"/>
</dbReference>
<gene>
    <name evidence="5" type="ORF">GCK72_015390</name>
</gene>
<evidence type="ECO:0000313" key="5">
    <source>
        <dbReference type="EMBL" id="KAF1758930.1"/>
    </source>
</evidence>
<dbReference type="Proteomes" id="UP000483820">
    <property type="component" value="Chromosome IV"/>
</dbReference>
<feature type="domain" description="K Homology" evidence="4">
    <location>
        <begin position="82"/>
        <end position="202"/>
    </location>
</feature>
<dbReference type="Gene3D" id="3.30.1370.10">
    <property type="entry name" value="K Homology domain, type 1"/>
    <property type="match status" value="1"/>
</dbReference>
<dbReference type="KEGG" id="crq:GCK72_015390"/>
<feature type="region of interest" description="Disordered" evidence="3">
    <location>
        <begin position="1"/>
        <end position="26"/>
    </location>
</feature>